<evidence type="ECO:0000256" key="1">
    <source>
        <dbReference type="ARBA" id="ARBA00022679"/>
    </source>
</evidence>
<dbReference type="InterPro" id="IPR023606">
    <property type="entry name" value="CoA-Trfase_III_dom_1_sf"/>
</dbReference>
<organism evidence="2 3">
    <name type="scientific">Bradyrhizobium macuxiense</name>
    <dbReference type="NCBI Taxonomy" id="1755647"/>
    <lineage>
        <taxon>Bacteria</taxon>
        <taxon>Pseudomonadati</taxon>
        <taxon>Pseudomonadota</taxon>
        <taxon>Alphaproteobacteria</taxon>
        <taxon>Hyphomicrobiales</taxon>
        <taxon>Nitrobacteraceae</taxon>
        <taxon>Bradyrhizobium</taxon>
    </lineage>
</organism>
<dbReference type="Proteomes" id="UP000057737">
    <property type="component" value="Unassembled WGS sequence"/>
</dbReference>
<sequence>MTLPPKMLTGYRVLDITQFVAGPTCTRLLAEAGADVIKIELAPFGDRSRFQGLKPRDPAYKNTSQSTYFFQQNHSKRSLALDFKSEKSRQILTRLAAKTDVLVENFTPGVMERAGLGYEALKKINPRLIMCSISFAGQTGPLSDKPGFDYIAQAFSGITGVIGDPEGKPAQVPVAIGDVSTGVAAAMSVGFALLHRERTGEGQFIEATLLDTYFHMHEANVPKVALRGDSFVPQREGSLHPNGGPVGVFDCGRGEFLVICALAHQWPQMVRALGRPELEKDPRFESARARADNRVMVGEIVETWLKTFPSREAAVAALEKERIPCAPVLTLNDAMAQPHLVERGTVRYVNDPQIGRFAIPGGPTRFSDWEPCPDLKADLLGEHNEEILGELGLTGQEIDQLYAENILVQDRDLRAERQQRRIA</sequence>
<dbReference type="GO" id="GO:0008410">
    <property type="term" value="F:CoA-transferase activity"/>
    <property type="evidence" value="ECO:0007669"/>
    <property type="project" value="TreeGrafter"/>
</dbReference>
<dbReference type="SUPFAM" id="SSF89796">
    <property type="entry name" value="CoA-transferase family III (CaiB/BaiF)"/>
    <property type="match status" value="1"/>
</dbReference>
<dbReference type="Gene3D" id="3.30.1540.10">
    <property type="entry name" value="formyl-coa transferase, domain 3"/>
    <property type="match status" value="1"/>
</dbReference>
<dbReference type="PANTHER" id="PTHR48207">
    <property type="entry name" value="SUCCINATE--HYDROXYMETHYLGLUTARATE COA-TRANSFERASE"/>
    <property type="match status" value="1"/>
</dbReference>
<keyword evidence="3" id="KW-1185">Reference proteome</keyword>
<dbReference type="InterPro" id="IPR050483">
    <property type="entry name" value="CoA-transferase_III_domain"/>
</dbReference>
<keyword evidence="1" id="KW-0808">Transferase</keyword>
<proteinExistence type="predicted"/>
<dbReference type="PANTHER" id="PTHR48207:SF3">
    <property type="entry name" value="SUCCINATE--HYDROXYMETHYLGLUTARATE COA-TRANSFERASE"/>
    <property type="match status" value="1"/>
</dbReference>
<dbReference type="AlphaFoldDB" id="A0A125Q9W6"/>
<evidence type="ECO:0008006" key="4">
    <source>
        <dbReference type="Google" id="ProtNLM"/>
    </source>
</evidence>
<dbReference type="Gene3D" id="3.40.50.10540">
    <property type="entry name" value="Crotonobetainyl-coa:carnitine coa-transferase, domain 1"/>
    <property type="match status" value="1"/>
</dbReference>
<evidence type="ECO:0000313" key="2">
    <source>
        <dbReference type="EMBL" id="KWV58652.1"/>
    </source>
</evidence>
<comment type="caution">
    <text evidence="2">The sequence shown here is derived from an EMBL/GenBank/DDBJ whole genome shotgun (WGS) entry which is preliminary data.</text>
</comment>
<reference evidence="2 3" key="1">
    <citation type="submission" date="2015-11" db="EMBL/GenBank/DDBJ databases">
        <title>Draft Genome Sequence of the Strain BR 10303 (Bradyrhizobium sp.) isolated from nodules of Centrolobium paraense.</title>
        <authorList>
            <person name="Zelli J.E."/>
            <person name="Simoes-Araujo J.L."/>
            <person name="Barauna A.C."/>
            <person name="Silva K."/>
        </authorList>
    </citation>
    <scope>NUCLEOTIDE SEQUENCE [LARGE SCALE GENOMIC DNA]</scope>
    <source>
        <strain evidence="2 3">BR 10303</strain>
    </source>
</reference>
<dbReference type="OrthoDB" id="9806585at2"/>
<dbReference type="EMBL" id="LNCU01000036">
    <property type="protein sequence ID" value="KWV58652.1"/>
    <property type="molecule type" value="Genomic_DNA"/>
</dbReference>
<protein>
    <recommendedName>
        <fullName evidence="4">Formyl-CoA transferase</fullName>
    </recommendedName>
</protein>
<dbReference type="InterPro" id="IPR003673">
    <property type="entry name" value="CoA-Trfase_fam_III"/>
</dbReference>
<gene>
    <name evidence="2" type="ORF">AS156_34350</name>
</gene>
<name>A0A125Q9W6_9BRAD</name>
<dbReference type="InterPro" id="IPR044855">
    <property type="entry name" value="CoA-Trfase_III_dom3_sf"/>
</dbReference>
<dbReference type="RefSeq" id="WP_066503446.1">
    <property type="nucleotide sequence ID" value="NZ_LNCU01000036.1"/>
</dbReference>
<accession>A0A125Q9W6</accession>
<dbReference type="Pfam" id="PF02515">
    <property type="entry name" value="CoA_transf_3"/>
    <property type="match status" value="1"/>
</dbReference>
<evidence type="ECO:0000313" key="3">
    <source>
        <dbReference type="Proteomes" id="UP000057737"/>
    </source>
</evidence>